<evidence type="ECO:0000313" key="2">
    <source>
        <dbReference type="Proteomes" id="UP000268469"/>
    </source>
</evidence>
<name>A0A660SJC5_UNCW3</name>
<evidence type="ECO:0008006" key="3">
    <source>
        <dbReference type="Google" id="ProtNLM"/>
    </source>
</evidence>
<dbReference type="Proteomes" id="UP000268469">
    <property type="component" value="Unassembled WGS sequence"/>
</dbReference>
<protein>
    <recommendedName>
        <fullName evidence="3">Pilus assembly protein PilP</fullName>
    </recommendedName>
</protein>
<gene>
    <name evidence="1" type="ORF">DRP53_03330</name>
</gene>
<organism evidence="1 2">
    <name type="scientific">candidate division WOR-3 bacterium</name>
    <dbReference type="NCBI Taxonomy" id="2052148"/>
    <lineage>
        <taxon>Bacteria</taxon>
        <taxon>Bacteria division WOR-3</taxon>
    </lineage>
</organism>
<reference evidence="1 2" key="1">
    <citation type="submission" date="2018-06" db="EMBL/GenBank/DDBJ databases">
        <title>Extensive metabolic versatility and redundancy in microbially diverse, dynamic hydrothermal sediments.</title>
        <authorList>
            <person name="Dombrowski N."/>
            <person name="Teske A."/>
            <person name="Baker B.J."/>
        </authorList>
    </citation>
    <scope>NUCLEOTIDE SEQUENCE [LARGE SCALE GENOMIC DNA]</scope>
    <source>
        <strain evidence="1">B36_G15</strain>
    </source>
</reference>
<sequence length="126" mass="13948">MRGMVLMLIFAAILLAQVPPDSIFPVEHFQYQTKGRRDPFIPLIAGEGKTRGRLNIDNLTLIGIISGDRGRIALVKDGLNKGHILRKGDKVAGGWVSEITSNSVIFAIEHAGIVSRFEIELEKKER</sequence>
<evidence type="ECO:0000313" key="1">
    <source>
        <dbReference type="EMBL" id="RKX70945.1"/>
    </source>
</evidence>
<dbReference type="EMBL" id="QNBE01000022">
    <property type="protein sequence ID" value="RKX70945.1"/>
    <property type="molecule type" value="Genomic_DNA"/>
</dbReference>
<accession>A0A660SJC5</accession>
<proteinExistence type="predicted"/>
<dbReference type="Gene3D" id="2.30.30.830">
    <property type="match status" value="1"/>
</dbReference>
<comment type="caution">
    <text evidence="1">The sequence shown here is derived from an EMBL/GenBank/DDBJ whole genome shotgun (WGS) entry which is preliminary data.</text>
</comment>
<dbReference type="AlphaFoldDB" id="A0A660SJC5"/>